<evidence type="ECO:0000313" key="1">
    <source>
        <dbReference type="EMBL" id="CAB4027395.1"/>
    </source>
</evidence>
<dbReference type="EMBL" id="CACRXK020014775">
    <property type="protein sequence ID" value="CAB4027395.1"/>
    <property type="molecule type" value="Genomic_DNA"/>
</dbReference>
<dbReference type="AlphaFoldDB" id="A0A6S7J5T6"/>
<name>A0A6S7J5T6_PARCT</name>
<dbReference type="SUPFAM" id="SSF50978">
    <property type="entry name" value="WD40 repeat-like"/>
    <property type="match status" value="1"/>
</dbReference>
<accession>A0A6S7J5T6</accession>
<organism evidence="1 2">
    <name type="scientific">Paramuricea clavata</name>
    <name type="common">Red gorgonian</name>
    <name type="synonym">Violescent sea-whip</name>
    <dbReference type="NCBI Taxonomy" id="317549"/>
    <lineage>
        <taxon>Eukaryota</taxon>
        <taxon>Metazoa</taxon>
        <taxon>Cnidaria</taxon>
        <taxon>Anthozoa</taxon>
        <taxon>Octocorallia</taxon>
        <taxon>Malacalcyonacea</taxon>
        <taxon>Plexauridae</taxon>
        <taxon>Paramuricea</taxon>
    </lineage>
</organism>
<gene>
    <name evidence="1" type="ORF">PACLA_8A040122</name>
</gene>
<sequence>MPDENVDLELQWESRLEKNFNVFTVGKIFRLNDDCLVVGGEDGMITVYEIPTVKNSVKNVSLKELIKLETKGGPVQTLCLHDVTKFGSVDLIVADSKGTLTFFGNKQILYKMTISEGCISALAVDIDTAQNLSIVVGDHEGNVLGCLPHCTQWRLRLNDMITSNK</sequence>
<evidence type="ECO:0000313" key="2">
    <source>
        <dbReference type="Proteomes" id="UP001152795"/>
    </source>
</evidence>
<dbReference type="OrthoDB" id="2123049at2759"/>
<dbReference type="InterPro" id="IPR036322">
    <property type="entry name" value="WD40_repeat_dom_sf"/>
</dbReference>
<keyword evidence="2" id="KW-1185">Reference proteome</keyword>
<feature type="non-terminal residue" evidence="1">
    <location>
        <position position="165"/>
    </location>
</feature>
<dbReference type="Proteomes" id="UP001152795">
    <property type="component" value="Unassembled WGS sequence"/>
</dbReference>
<protein>
    <submittedName>
        <fullName evidence="1">Uncharacterized protein LOC110231309</fullName>
    </submittedName>
</protein>
<reference evidence="1" key="1">
    <citation type="submission" date="2020-04" db="EMBL/GenBank/DDBJ databases">
        <authorList>
            <person name="Alioto T."/>
            <person name="Alioto T."/>
            <person name="Gomez Garrido J."/>
        </authorList>
    </citation>
    <scope>NUCLEOTIDE SEQUENCE</scope>
    <source>
        <strain evidence="1">A484AB</strain>
    </source>
</reference>
<comment type="caution">
    <text evidence="1">The sequence shown here is derived from an EMBL/GenBank/DDBJ whole genome shotgun (WGS) entry which is preliminary data.</text>
</comment>
<proteinExistence type="predicted"/>